<protein>
    <submittedName>
        <fullName evidence="1">Uncharacterized protein</fullName>
    </submittedName>
</protein>
<name>A0ABY8FRG1_9SPHN</name>
<organism evidence="1 2">
    <name type="scientific">Altererythrobacter arenosus</name>
    <dbReference type="NCBI Taxonomy" id="3032592"/>
    <lineage>
        <taxon>Bacteria</taxon>
        <taxon>Pseudomonadati</taxon>
        <taxon>Pseudomonadota</taxon>
        <taxon>Alphaproteobacteria</taxon>
        <taxon>Sphingomonadales</taxon>
        <taxon>Erythrobacteraceae</taxon>
        <taxon>Altererythrobacter</taxon>
    </lineage>
</organism>
<proteinExistence type="predicted"/>
<reference evidence="1 2" key="1">
    <citation type="submission" date="2023-03" db="EMBL/GenBank/DDBJ databases">
        <title>Altererythrobacter sp. CAU 1644 isolated from sand.</title>
        <authorList>
            <person name="Kim W."/>
        </authorList>
    </citation>
    <scope>NUCLEOTIDE SEQUENCE [LARGE SCALE GENOMIC DNA]</scope>
    <source>
        <strain evidence="1 2">CAU 1644</strain>
    </source>
</reference>
<evidence type="ECO:0000313" key="2">
    <source>
        <dbReference type="Proteomes" id="UP001215827"/>
    </source>
</evidence>
<gene>
    <name evidence="1" type="ORF">P7228_00640</name>
</gene>
<accession>A0ABY8FRG1</accession>
<sequence length="50" mass="5240">MDLPMIELASLPALETTTALFGSLKAASAGVDDTVVAIMVYVYEVTRPAP</sequence>
<dbReference type="Proteomes" id="UP001215827">
    <property type="component" value="Chromosome"/>
</dbReference>
<evidence type="ECO:0000313" key="1">
    <source>
        <dbReference type="EMBL" id="WFL77604.1"/>
    </source>
</evidence>
<dbReference type="RefSeq" id="WP_278016297.1">
    <property type="nucleotide sequence ID" value="NZ_CP121106.1"/>
</dbReference>
<dbReference type="EMBL" id="CP121106">
    <property type="protein sequence ID" value="WFL77604.1"/>
    <property type="molecule type" value="Genomic_DNA"/>
</dbReference>
<keyword evidence="2" id="KW-1185">Reference proteome</keyword>